<dbReference type="Pfam" id="PF01243">
    <property type="entry name" value="PNPOx_N"/>
    <property type="match status" value="1"/>
</dbReference>
<evidence type="ECO:0000313" key="2">
    <source>
        <dbReference type="EMBL" id="NKE67961.1"/>
    </source>
</evidence>
<organism evidence="2 3">
    <name type="scientific">Ramlibacter lithotrophicus</name>
    <dbReference type="NCBI Taxonomy" id="2606681"/>
    <lineage>
        <taxon>Bacteria</taxon>
        <taxon>Pseudomonadati</taxon>
        <taxon>Pseudomonadota</taxon>
        <taxon>Betaproteobacteria</taxon>
        <taxon>Burkholderiales</taxon>
        <taxon>Comamonadaceae</taxon>
        <taxon>Ramlibacter</taxon>
    </lineage>
</organism>
<sequence length="152" mass="16941">MALNLTAPVRDFLARHHVMTLATQGGAGPWAAALFYATDGDALVFLSAPGSRHGRDIALQPRCAATIQGQEQDWRAIQGVQIEGVAAPLDGDDRDRARRRYAERFPFVRPEAGPDAIVRALARVRWYRLRIDRLFFIDNARGLGQRQQFDAS</sequence>
<proteinExistence type="predicted"/>
<comment type="caution">
    <text evidence="2">The sequence shown here is derived from an EMBL/GenBank/DDBJ whole genome shotgun (WGS) entry which is preliminary data.</text>
</comment>
<feature type="domain" description="Pyridoxamine 5'-phosphate oxidase N-terminal" evidence="1">
    <location>
        <begin position="6"/>
        <end position="124"/>
    </location>
</feature>
<dbReference type="Proteomes" id="UP000521868">
    <property type="component" value="Unassembled WGS sequence"/>
</dbReference>
<gene>
    <name evidence="2" type="ORF">RAMLITH_19235</name>
</gene>
<dbReference type="Gene3D" id="2.30.110.10">
    <property type="entry name" value="Electron Transport, Fmn-binding Protein, Chain A"/>
    <property type="match status" value="1"/>
</dbReference>
<dbReference type="InterPro" id="IPR012349">
    <property type="entry name" value="Split_barrel_FMN-bd"/>
</dbReference>
<dbReference type="RefSeq" id="WP_168109091.1">
    <property type="nucleotide sequence ID" value="NZ_VTOX01000008.1"/>
</dbReference>
<dbReference type="AlphaFoldDB" id="A0A7X6I7X2"/>
<name>A0A7X6I7X2_9BURK</name>
<evidence type="ECO:0000313" key="3">
    <source>
        <dbReference type="Proteomes" id="UP000521868"/>
    </source>
</evidence>
<accession>A0A7X6I7X2</accession>
<dbReference type="SUPFAM" id="SSF50475">
    <property type="entry name" value="FMN-binding split barrel"/>
    <property type="match status" value="1"/>
</dbReference>
<dbReference type="InterPro" id="IPR011576">
    <property type="entry name" value="Pyridox_Oxase_N"/>
</dbReference>
<protein>
    <submittedName>
        <fullName evidence="2">Pyridoxamine 5'-phosphate oxidase</fullName>
    </submittedName>
</protein>
<reference evidence="2 3" key="1">
    <citation type="journal article" date="2020" name="Nature">
        <title>Bacterial chemolithoautotrophy via manganese oxidation.</title>
        <authorList>
            <person name="Yu H."/>
            <person name="Leadbetter J.R."/>
        </authorList>
    </citation>
    <scope>NUCLEOTIDE SEQUENCE [LARGE SCALE GENOMIC DNA]</scope>
    <source>
        <strain evidence="2 3">RBP-1</strain>
    </source>
</reference>
<keyword evidence="3" id="KW-1185">Reference proteome</keyword>
<evidence type="ECO:0000259" key="1">
    <source>
        <dbReference type="Pfam" id="PF01243"/>
    </source>
</evidence>
<dbReference type="EMBL" id="VTOX01000008">
    <property type="protein sequence ID" value="NKE67961.1"/>
    <property type="molecule type" value="Genomic_DNA"/>
</dbReference>